<proteinExistence type="predicted"/>
<evidence type="ECO:0000313" key="6">
    <source>
        <dbReference type="EMBL" id="ETW35246.1"/>
    </source>
</evidence>
<feature type="domain" description="Enoyl-CoA hydratase/isomerase" evidence="5">
    <location>
        <begin position="199"/>
        <end position="520"/>
    </location>
</feature>
<protein>
    <recommendedName>
        <fullName evidence="2">3-hydroxyisobutyryl-CoA hydrolase</fullName>
        <ecNumber evidence="2">3.1.2.4</ecNumber>
    </recommendedName>
</protein>
<keyword evidence="3" id="KW-0378">Hydrolase</keyword>
<accession>A0A024W4Z7</accession>
<evidence type="ECO:0000313" key="7">
    <source>
        <dbReference type="Proteomes" id="UP000030708"/>
    </source>
</evidence>
<dbReference type="AlphaFoldDB" id="A0A024W4Z7"/>
<evidence type="ECO:0000256" key="4">
    <source>
        <dbReference type="SAM" id="MobiDB-lite"/>
    </source>
</evidence>
<dbReference type="EC" id="3.1.2.4" evidence="2"/>
<dbReference type="OrthoDB" id="1737613at2759"/>
<evidence type="ECO:0000256" key="1">
    <source>
        <dbReference type="ARBA" id="ARBA00001709"/>
    </source>
</evidence>
<dbReference type="Gene3D" id="3.90.226.10">
    <property type="entry name" value="2-enoyl-CoA Hydratase, Chain A, domain 1"/>
    <property type="match status" value="1"/>
</dbReference>
<dbReference type="InterPro" id="IPR045004">
    <property type="entry name" value="ECH_dom"/>
</dbReference>
<evidence type="ECO:0000259" key="5">
    <source>
        <dbReference type="Pfam" id="PF16113"/>
    </source>
</evidence>
<dbReference type="Proteomes" id="UP000030708">
    <property type="component" value="Unassembled WGS sequence"/>
</dbReference>
<comment type="catalytic activity">
    <reaction evidence="1">
        <text>3-hydroxy-2-methylpropanoyl-CoA + H2O = 3-hydroxy-2-methylpropanoate + CoA + H(+)</text>
        <dbReference type="Rhea" id="RHEA:20888"/>
        <dbReference type="ChEBI" id="CHEBI:11805"/>
        <dbReference type="ChEBI" id="CHEBI:15377"/>
        <dbReference type="ChEBI" id="CHEBI:15378"/>
        <dbReference type="ChEBI" id="CHEBI:57287"/>
        <dbReference type="ChEBI" id="CHEBI:57340"/>
        <dbReference type="EC" id="3.1.2.4"/>
    </reaction>
</comment>
<reference evidence="6 7" key="1">
    <citation type="submission" date="2013-02" db="EMBL/GenBank/DDBJ databases">
        <title>The Genome Annotation of Plasmodium falciparum Tanzania (2000708).</title>
        <authorList>
            <consortium name="The Broad Institute Genome Sequencing Platform"/>
            <consortium name="The Broad Institute Genome Sequencing Center for Infectious Disease"/>
            <person name="Neafsey D."/>
            <person name="Hoffman S."/>
            <person name="Volkman S."/>
            <person name="Rosenthal P."/>
            <person name="Walker B."/>
            <person name="Young S.K."/>
            <person name="Zeng Q."/>
            <person name="Gargeya S."/>
            <person name="Fitzgerald M."/>
            <person name="Haas B."/>
            <person name="Abouelleil A."/>
            <person name="Allen A.W."/>
            <person name="Alvarado L."/>
            <person name="Arachchi H.M."/>
            <person name="Berlin A.M."/>
            <person name="Chapman S.B."/>
            <person name="Gainer-Dewar J."/>
            <person name="Goldberg J."/>
            <person name="Griggs A."/>
            <person name="Gujja S."/>
            <person name="Hansen M."/>
            <person name="Howarth C."/>
            <person name="Imamovic A."/>
            <person name="Ireland A."/>
            <person name="Larimer J."/>
            <person name="McCowan C."/>
            <person name="Murphy C."/>
            <person name="Pearson M."/>
            <person name="Poon T.W."/>
            <person name="Priest M."/>
            <person name="Roberts A."/>
            <person name="Saif S."/>
            <person name="Shea T."/>
            <person name="Sisk P."/>
            <person name="Sykes S."/>
            <person name="Wortman J."/>
            <person name="Nusbaum C."/>
            <person name="Birren B."/>
        </authorList>
    </citation>
    <scope>NUCLEOTIDE SEQUENCE [LARGE SCALE GENOMIC DNA]</scope>
    <source>
        <strain evidence="7">Tanzania (2000708)</strain>
    </source>
</reference>
<dbReference type="PANTHER" id="PTHR43176">
    <property type="entry name" value="3-HYDROXYISOBUTYRYL-COA HYDROLASE-RELATED"/>
    <property type="match status" value="1"/>
</dbReference>
<sequence length="548" mass="64619">MLKFNCIPYKNIGTFHDALKQHNIKFEKRNNFIFFHAFSSLRKYKSQHSEKNNILNKLFFFKKEYKSYFHKLSNNLFLSSKRKNEVIFHKMDKTNKNVQMIKHNIITSQRRENGMEQYTAIDGKTKVNNNNNNDNSNNNNDNSNNNNDNSNNNKNNNNDMKANIHKDMDKVKNNMIDLELSELWTKKSLIVNFQNNICEIILNRPEKLNAINKDMINALLNIIKSLDNDERCFMVIIRSTNSNCFSSGSDVKYVVENKEQGIQHLKQLYLYINYISQMKKNLLCIWNGYVMGGGLGISIYSKYKVINKNAIFAMPENKIGFFPDIGCCYFFRKYFGRNIGLHLGLTSLRLNEVDLINFNVCNNYIENVDTFMDNLNNIKATNQEDFNKKLNNLLTNKYVSKMSYNKSNNPVLTDELINNINTYYSSANTLEDLITKLKKDNNDFCKKLLSDIYSNCYFSCMFWFSYYLYNYEKSLEEVLNNDFKITQYFLFHKNSFERGVTEVLVKKNKNFQWSKDEETNNADFEDIDDILMNKNLLSIKEEFTNMSE</sequence>
<evidence type="ECO:0000256" key="3">
    <source>
        <dbReference type="ARBA" id="ARBA00022801"/>
    </source>
</evidence>
<gene>
    <name evidence="6" type="ORF">PFTANZ_04045</name>
</gene>
<dbReference type="eggNOG" id="KOG1684">
    <property type="taxonomic scope" value="Eukaryota"/>
</dbReference>
<dbReference type="Pfam" id="PF16113">
    <property type="entry name" value="ECH_2"/>
    <property type="match status" value="1"/>
</dbReference>
<dbReference type="InterPro" id="IPR032259">
    <property type="entry name" value="HIBYL-CoA-H"/>
</dbReference>
<dbReference type="PANTHER" id="PTHR43176:SF3">
    <property type="entry name" value="3-HYDROXYISOBUTYRYL-COA HYDROLASE, MITOCHONDRIAL"/>
    <property type="match status" value="1"/>
</dbReference>
<evidence type="ECO:0000256" key="2">
    <source>
        <dbReference type="ARBA" id="ARBA00011915"/>
    </source>
</evidence>
<dbReference type="InterPro" id="IPR029045">
    <property type="entry name" value="ClpP/crotonase-like_dom_sf"/>
</dbReference>
<dbReference type="GO" id="GO:0006574">
    <property type="term" value="P:L-valine catabolic process"/>
    <property type="evidence" value="ECO:0007669"/>
    <property type="project" value="TreeGrafter"/>
</dbReference>
<dbReference type="FunFam" id="3.90.226.10:FF:000085">
    <property type="entry name" value="3-hydroxyisobutyryl-CoA hydrolase, mitochondrial"/>
    <property type="match status" value="1"/>
</dbReference>
<dbReference type="GO" id="GO:0003860">
    <property type="term" value="F:3-hydroxyisobutyryl-CoA hydrolase activity"/>
    <property type="evidence" value="ECO:0007669"/>
    <property type="project" value="UniProtKB-EC"/>
</dbReference>
<name>A0A024W4Z7_PLAFA</name>
<reference evidence="6 7" key="2">
    <citation type="submission" date="2013-02" db="EMBL/GenBank/DDBJ databases">
        <title>The Genome Sequence of Plasmodium falciparum Tanzania (2000708).</title>
        <authorList>
            <consortium name="The Broad Institute Genome Sequencing Platform"/>
            <consortium name="The Broad Institute Genome Sequencing Center for Infectious Disease"/>
            <person name="Neafsey D."/>
            <person name="Cheeseman I."/>
            <person name="Volkman S."/>
            <person name="Adams J."/>
            <person name="Walker B."/>
            <person name="Young S.K."/>
            <person name="Zeng Q."/>
            <person name="Gargeya S."/>
            <person name="Fitzgerald M."/>
            <person name="Haas B."/>
            <person name="Abouelleil A."/>
            <person name="Alvarado L."/>
            <person name="Arachchi H.M."/>
            <person name="Berlin A.M."/>
            <person name="Chapman S.B."/>
            <person name="Dewar J."/>
            <person name="Goldberg J."/>
            <person name="Griggs A."/>
            <person name="Gujja S."/>
            <person name="Hansen M."/>
            <person name="Howarth C."/>
            <person name="Imamovic A."/>
            <person name="Larimer J."/>
            <person name="McCowan C."/>
            <person name="Murphy C."/>
            <person name="Neiman D."/>
            <person name="Pearson M."/>
            <person name="Priest M."/>
            <person name="Roberts A."/>
            <person name="Saif S."/>
            <person name="Shea T."/>
            <person name="Sisk P."/>
            <person name="Sykes S."/>
            <person name="Wortman J."/>
            <person name="Nusbaum C."/>
            <person name="Birren B."/>
        </authorList>
    </citation>
    <scope>NUCLEOTIDE SEQUENCE [LARGE SCALE GENOMIC DNA]</scope>
    <source>
        <strain evidence="7">Tanzania (2000708)</strain>
    </source>
</reference>
<dbReference type="SUPFAM" id="SSF52096">
    <property type="entry name" value="ClpP/crotonase"/>
    <property type="match status" value="1"/>
</dbReference>
<dbReference type="CDD" id="cd06558">
    <property type="entry name" value="crotonase-like"/>
    <property type="match status" value="1"/>
</dbReference>
<organism evidence="6 7">
    <name type="scientific">Plasmodium falciparum Tanzania</name>
    <name type="common">2000708</name>
    <dbReference type="NCBI Taxonomy" id="1036725"/>
    <lineage>
        <taxon>Eukaryota</taxon>
        <taxon>Sar</taxon>
        <taxon>Alveolata</taxon>
        <taxon>Apicomplexa</taxon>
        <taxon>Aconoidasida</taxon>
        <taxon>Haemosporida</taxon>
        <taxon>Plasmodiidae</taxon>
        <taxon>Plasmodium</taxon>
        <taxon>Plasmodium (Laverania)</taxon>
    </lineage>
</organism>
<feature type="compositionally biased region" description="Low complexity" evidence="4">
    <location>
        <begin position="128"/>
        <end position="159"/>
    </location>
</feature>
<feature type="region of interest" description="Disordered" evidence="4">
    <location>
        <begin position="122"/>
        <end position="161"/>
    </location>
</feature>
<dbReference type="EMBL" id="KI926481">
    <property type="protein sequence ID" value="ETW35246.1"/>
    <property type="molecule type" value="Genomic_DNA"/>
</dbReference>